<evidence type="ECO:0000313" key="1">
    <source>
        <dbReference type="EMBL" id="AGM15669.1"/>
    </source>
</evidence>
<keyword evidence="2" id="KW-1185">Reference proteome</keyword>
<organism evidence="1 2">
    <name type="scientific">Phaeocystis globosa virus PgV-16T</name>
    <dbReference type="NCBI Taxonomy" id="3071227"/>
    <lineage>
        <taxon>Viruses</taxon>
        <taxon>Varidnaviria</taxon>
        <taxon>Bamfordvirae</taxon>
        <taxon>Nucleocytoviricota</taxon>
        <taxon>Megaviricetes</taxon>
        <taxon>Imitervirales</taxon>
        <taxon>Mesomimiviridae</taxon>
        <taxon>Tethysvirus</taxon>
        <taxon>Tethysvirus hollandense</taxon>
    </lineage>
</organism>
<gene>
    <name evidence="1" type="ORF">PGCG_00358</name>
</gene>
<reference evidence="1 2" key="1">
    <citation type="journal article" date="2013" name="Proc. Natl. Acad. Sci. U.S.A.">
        <title>Genome of Phaeocystis globosa virus PgV-16T highlights the common ancestry of the largest known DNA viruses infecting eukaryotes.</title>
        <authorList>
            <person name="Santini S."/>
            <person name="Jeudy S."/>
            <person name="Bartoli J."/>
            <person name="Poirot O."/>
            <person name="Lescot M."/>
            <person name="Abergel C."/>
            <person name="Barbe V."/>
            <person name="Wommack K.E."/>
            <person name="Noordeloos A.A."/>
            <person name="Brussaard C.P."/>
            <person name="Claverie J.M."/>
        </authorList>
    </citation>
    <scope>NUCLEOTIDE SEQUENCE [LARGE SCALE GENOMIC DNA]</scope>
    <source>
        <strain evidence="1 2">16T</strain>
    </source>
</reference>
<sequence length="153" mass="16743">MSSTSNTQSITLELAVQRIEILEKQMSVLLADKVKDEKVAKKAKKTAKKTAEGSSDETDTKVKKVSGYLLHNADQRPALKEAMEKEIATANKAIEKDNAKLPDADKKPLLKLKSTDVLSRLATAWKALDDAARAKWNDKATAANDTAPNHKTD</sequence>
<proteinExistence type="predicted"/>
<dbReference type="EMBL" id="KC662249">
    <property type="protein sequence ID" value="AGM15669.1"/>
    <property type="molecule type" value="Genomic_DNA"/>
</dbReference>
<accession>A0AC59EXU2</accession>
<dbReference type="Proteomes" id="UP000204225">
    <property type="component" value="Segment"/>
</dbReference>
<name>A0AC59EXU2_9VIRU</name>
<evidence type="ECO:0000313" key="2">
    <source>
        <dbReference type="Proteomes" id="UP000204225"/>
    </source>
</evidence>
<protein>
    <submittedName>
        <fullName evidence="1">Uncharacterized protein</fullName>
    </submittedName>
</protein>